<dbReference type="PROSITE" id="PS51257">
    <property type="entry name" value="PROKAR_LIPOPROTEIN"/>
    <property type="match status" value="1"/>
</dbReference>
<keyword evidence="2" id="KW-0472">Membrane</keyword>
<reference evidence="3 4" key="1">
    <citation type="submission" date="2020-07" db="EMBL/GenBank/DDBJ databases">
        <title>Sequencing the genomes of 1000 actinobacteria strains.</title>
        <authorList>
            <person name="Klenk H.-P."/>
        </authorList>
    </citation>
    <scope>NUCLEOTIDE SEQUENCE [LARGE SCALE GENOMIC DNA]</scope>
    <source>
        <strain evidence="3 4">DSM 18448</strain>
    </source>
</reference>
<dbReference type="RefSeq" id="WP_179790121.1">
    <property type="nucleotide sequence ID" value="NZ_BAAARR010000021.1"/>
</dbReference>
<evidence type="ECO:0000313" key="4">
    <source>
        <dbReference type="Proteomes" id="UP000579605"/>
    </source>
</evidence>
<protein>
    <submittedName>
        <fullName evidence="3">Uncharacterized protein</fullName>
    </submittedName>
</protein>
<dbReference type="Proteomes" id="UP000579605">
    <property type="component" value="Unassembled WGS sequence"/>
</dbReference>
<dbReference type="AlphaFoldDB" id="A0A852ZLH6"/>
<proteinExistence type="predicted"/>
<evidence type="ECO:0000256" key="2">
    <source>
        <dbReference type="SAM" id="Phobius"/>
    </source>
</evidence>
<organism evidence="3 4">
    <name type="scientific">Actinopolymorpha rutila</name>
    <dbReference type="NCBI Taxonomy" id="446787"/>
    <lineage>
        <taxon>Bacteria</taxon>
        <taxon>Bacillati</taxon>
        <taxon>Actinomycetota</taxon>
        <taxon>Actinomycetes</taxon>
        <taxon>Propionibacteriales</taxon>
        <taxon>Actinopolymorphaceae</taxon>
        <taxon>Actinopolymorpha</taxon>
    </lineage>
</organism>
<keyword evidence="2" id="KW-0812">Transmembrane</keyword>
<feature type="transmembrane region" description="Helical" evidence="2">
    <location>
        <begin position="104"/>
        <end position="125"/>
    </location>
</feature>
<name>A0A852ZLH6_9ACTN</name>
<evidence type="ECO:0000313" key="3">
    <source>
        <dbReference type="EMBL" id="NYH92738.1"/>
    </source>
</evidence>
<keyword evidence="2" id="KW-1133">Transmembrane helix</keyword>
<comment type="caution">
    <text evidence="3">The sequence shown here is derived from an EMBL/GenBank/DDBJ whole genome shotgun (WGS) entry which is preliminary data.</text>
</comment>
<evidence type="ECO:0000256" key="1">
    <source>
        <dbReference type="SAM" id="MobiDB-lite"/>
    </source>
</evidence>
<accession>A0A852ZLH6</accession>
<dbReference type="EMBL" id="JACBZH010000001">
    <property type="protein sequence ID" value="NYH92738.1"/>
    <property type="molecule type" value="Genomic_DNA"/>
</dbReference>
<keyword evidence="4" id="KW-1185">Reference proteome</keyword>
<gene>
    <name evidence="3" type="ORF">F4554_005376</name>
</gene>
<sequence length="183" mass="19284">MRLTTSTSAFNSRGGQPVGFLSASCQLLVGTAQLSLSSEARRAGDLGLHRLNFRRVPRHQNHGSQAAACPNSPVSGKASTVLGSRRSAAQESRKKVGVKPMGNVLQAVLQLTLGLAGIVAVVLLLDRIEDNLVSGRHRGRARAQARGWWRKVKRTGAKVPEAVAPATVPVAGAEGLDVATRRA</sequence>
<feature type="region of interest" description="Disordered" evidence="1">
    <location>
        <begin position="59"/>
        <end position="79"/>
    </location>
</feature>